<protein>
    <submittedName>
        <fullName evidence="1">Uncharacterized protein</fullName>
    </submittedName>
</protein>
<dbReference type="AlphaFoldDB" id="A0A133XR77"/>
<evidence type="ECO:0000313" key="1">
    <source>
        <dbReference type="EMBL" id="KXB33453.1"/>
    </source>
</evidence>
<name>A0A133XR77_9LACT</name>
<dbReference type="Proteomes" id="UP000070422">
    <property type="component" value="Unassembled WGS sequence"/>
</dbReference>
<sequence>MNYSKDIKSLTWQEFAGLDHPETGSVSVEDEGNKFYLDYCQQLPDHDRFSTRVPADCLSNSNLTWEDILDEHFNNEEVINTFKALQQQVVEELDDLEATESDYYQ</sequence>
<organism evidence="1 2">
    <name type="scientific">Aerococcus christensenii</name>
    <dbReference type="NCBI Taxonomy" id="87541"/>
    <lineage>
        <taxon>Bacteria</taxon>
        <taxon>Bacillati</taxon>
        <taxon>Bacillota</taxon>
        <taxon>Bacilli</taxon>
        <taxon>Lactobacillales</taxon>
        <taxon>Aerococcaceae</taxon>
        <taxon>Aerococcus</taxon>
    </lineage>
</organism>
<feature type="non-terminal residue" evidence="1">
    <location>
        <position position="105"/>
    </location>
</feature>
<reference evidence="1 2" key="1">
    <citation type="submission" date="2016-01" db="EMBL/GenBank/DDBJ databases">
        <authorList>
            <person name="Oliw E.H."/>
        </authorList>
    </citation>
    <scope>NUCLEOTIDE SEQUENCE [LARGE SCALE GENOMIC DNA]</scope>
    <source>
        <strain evidence="1 2">KA00635</strain>
    </source>
</reference>
<comment type="caution">
    <text evidence="1">The sequence shown here is derived from an EMBL/GenBank/DDBJ whole genome shotgun (WGS) entry which is preliminary data.</text>
</comment>
<gene>
    <name evidence="1" type="ORF">HMPREF3187_01685</name>
</gene>
<dbReference type="RefSeq" id="WP_197415405.1">
    <property type="nucleotide sequence ID" value="NZ_KQ959336.1"/>
</dbReference>
<dbReference type="EMBL" id="LSCQ01000097">
    <property type="protein sequence ID" value="KXB33453.1"/>
    <property type="molecule type" value="Genomic_DNA"/>
</dbReference>
<proteinExistence type="predicted"/>
<evidence type="ECO:0000313" key="2">
    <source>
        <dbReference type="Proteomes" id="UP000070422"/>
    </source>
</evidence>
<accession>A0A133XR77</accession>